<protein>
    <submittedName>
        <fullName evidence="1">Uncharacterized protein</fullName>
    </submittedName>
</protein>
<organism evidence="1 2">
    <name type="scientific">Armadillidium nasatum</name>
    <dbReference type="NCBI Taxonomy" id="96803"/>
    <lineage>
        <taxon>Eukaryota</taxon>
        <taxon>Metazoa</taxon>
        <taxon>Ecdysozoa</taxon>
        <taxon>Arthropoda</taxon>
        <taxon>Crustacea</taxon>
        <taxon>Multicrustacea</taxon>
        <taxon>Malacostraca</taxon>
        <taxon>Eumalacostraca</taxon>
        <taxon>Peracarida</taxon>
        <taxon>Isopoda</taxon>
        <taxon>Oniscidea</taxon>
        <taxon>Crinocheta</taxon>
        <taxon>Armadillidiidae</taxon>
        <taxon>Armadillidium</taxon>
    </lineage>
</organism>
<sequence length="218" mass="24915">MFYKYICFLSFQVRINIPRLEIIGQYLWEGWWTNSEGDANVTFINLDVGATVDFGIKDNGVIEVIDLNIREGGLTAINKRLEKILENKPFPVDISPVDYLIAKTRSDIVRKRNLDPFRLKEVEKNYFGTSIVLKSVELRGLSTLHRSDIIRTEMLGTQRLRGSTDWTVYTSLLPIGSGHAEIIIDSLRVSIEAQQDVDVRHPPILRRIDIEIDNSGKV</sequence>
<dbReference type="EMBL" id="SEYY01018804">
    <property type="protein sequence ID" value="KAB7498969.1"/>
    <property type="molecule type" value="Genomic_DNA"/>
</dbReference>
<dbReference type="AlphaFoldDB" id="A0A5N5SZ34"/>
<accession>A0A5N5SZ34</accession>
<comment type="caution">
    <text evidence="1">The sequence shown here is derived from an EMBL/GenBank/DDBJ whole genome shotgun (WGS) entry which is preliminary data.</text>
</comment>
<proteinExistence type="predicted"/>
<dbReference type="Proteomes" id="UP000326759">
    <property type="component" value="Unassembled WGS sequence"/>
</dbReference>
<gene>
    <name evidence="1" type="ORF">Anas_05574</name>
</gene>
<dbReference type="OrthoDB" id="6412801at2759"/>
<reference evidence="1 2" key="1">
    <citation type="journal article" date="2019" name="PLoS Biol.">
        <title>Sex chromosomes control vertical transmission of feminizing Wolbachia symbionts in an isopod.</title>
        <authorList>
            <person name="Becking T."/>
            <person name="Chebbi M.A."/>
            <person name="Giraud I."/>
            <person name="Moumen B."/>
            <person name="Laverre T."/>
            <person name="Caubet Y."/>
            <person name="Peccoud J."/>
            <person name="Gilbert C."/>
            <person name="Cordaux R."/>
        </authorList>
    </citation>
    <scope>NUCLEOTIDE SEQUENCE [LARGE SCALE GENOMIC DNA]</scope>
    <source>
        <strain evidence="1">ANa2</strain>
        <tissue evidence="1">Whole body excluding digestive tract and cuticle</tissue>
    </source>
</reference>
<keyword evidence="2" id="KW-1185">Reference proteome</keyword>
<evidence type="ECO:0000313" key="1">
    <source>
        <dbReference type="EMBL" id="KAB7498969.1"/>
    </source>
</evidence>
<name>A0A5N5SZ34_9CRUS</name>
<evidence type="ECO:0000313" key="2">
    <source>
        <dbReference type="Proteomes" id="UP000326759"/>
    </source>
</evidence>